<dbReference type="PANTHER" id="PTHR47478">
    <property type="match status" value="1"/>
</dbReference>
<dbReference type="PANTHER" id="PTHR47478:SF1">
    <property type="entry name" value="PYRIMIDINE 5'-NUCLEOTIDASE YJJG"/>
    <property type="match status" value="1"/>
</dbReference>
<protein>
    <submittedName>
        <fullName evidence="1">HAD family hydrolase</fullName>
    </submittedName>
</protein>
<dbReference type="Gene3D" id="3.40.50.1000">
    <property type="entry name" value="HAD superfamily/HAD-like"/>
    <property type="match status" value="1"/>
</dbReference>
<dbReference type="Gene3D" id="1.10.150.240">
    <property type="entry name" value="Putative phosphatase, domain 2"/>
    <property type="match status" value="1"/>
</dbReference>
<organism evidence="1 2">
    <name type="scientific">Rhodohalobacter mucosus</name>
    <dbReference type="NCBI Taxonomy" id="2079485"/>
    <lineage>
        <taxon>Bacteria</taxon>
        <taxon>Pseudomonadati</taxon>
        <taxon>Balneolota</taxon>
        <taxon>Balneolia</taxon>
        <taxon>Balneolales</taxon>
        <taxon>Balneolaceae</taxon>
        <taxon>Rhodohalobacter</taxon>
    </lineage>
</organism>
<dbReference type="InterPro" id="IPR023214">
    <property type="entry name" value="HAD_sf"/>
</dbReference>
<accession>A0A316TYX8</accession>
<dbReference type="SFLD" id="SFLDG01129">
    <property type="entry name" value="C1.5:_HAD__Beta-PGM__Phosphata"/>
    <property type="match status" value="1"/>
</dbReference>
<dbReference type="NCBIfam" id="TIGR01549">
    <property type="entry name" value="HAD-SF-IA-v1"/>
    <property type="match status" value="1"/>
</dbReference>
<dbReference type="SFLD" id="SFLDS00003">
    <property type="entry name" value="Haloacid_Dehalogenase"/>
    <property type="match status" value="1"/>
</dbReference>
<dbReference type="InterPro" id="IPR052550">
    <property type="entry name" value="Pyrimidine_5'-ntase_YjjG"/>
</dbReference>
<dbReference type="InterPro" id="IPR041492">
    <property type="entry name" value="HAD_2"/>
</dbReference>
<gene>
    <name evidence="1" type="ORF">DDZ15_00300</name>
</gene>
<dbReference type="Proteomes" id="UP000245533">
    <property type="component" value="Unassembled WGS sequence"/>
</dbReference>
<keyword evidence="1" id="KW-0378">Hydrolase</keyword>
<proteinExistence type="predicted"/>
<name>A0A316TYX8_9BACT</name>
<sequence>MNPDFIYFDLDNTLLNHSSAETNAQRVTYESYPELQRVTLDEWLNAYRVNNHMLWSRYQRNEIDRHHLQFSRFHDTMKELNMDTSVSSEIGSAYMTNYRNHWIWVEGAKEALERVSRKYKTGIITNGFKETQEKKFEIMELNRYCKTFLISEDVGKMKPHPAVFDKASDMAGVERNKILYVGDSYVSDIEGGSNAGWSTAWYTGFETDMSNGNRNRASVTFSDFATLTNLLDV</sequence>
<dbReference type="AlphaFoldDB" id="A0A316TYX8"/>
<dbReference type="PRINTS" id="PR00413">
    <property type="entry name" value="HADHALOGNASE"/>
</dbReference>
<dbReference type="Pfam" id="PF13419">
    <property type="entry name" value="HAD_2"/>
    <property type="match status" value="1"/>
</dbReference>
<comment type="caution">
    <text evidence="1">The sequence shown here is derived from an EMBL/GenBank/DDBJ whole genome shotgun (WGS) entry which is preliminary data.</text>
</comment>
<dbReference type="InterPro" id="IPR023198">
    <property type="entry name" value="PGP-like_dom2"/>
</dbReference>
<dbReference type="InterPro" id="IPR036412">
    <property type="entry name" value="HAD-like_sf"/>
</dbReference>
<dbReference type="GO" id="GO:0016787">
    <property type="term" value="F:hydrolase activity"/>
    <property type="evidence" value="ECO:0007669"/>
    <property type="project" value="UniProtKB-KW"/>
</dbReference>
<reference evidence="1 2" key="1">
    <citation type="submission" date="2018-05" db="EMBL/GenBank/DDBJ databases">
        <title>Rhodohalobacter halophilus gen. nov., sp. nov., a moderately halophilic member of the family Balneolaceae.</title>
        <authorList>
            <person name="Liu Z.-W."/>
        </authorList>
    </citation>
    <scope>NUCLEOTIDE SEQUENCE [LARGE SCALE GENOMIC DNA]</scope>
    <source>
        <strain evidence="1 2">8A47</strain>
    </source>
</reference>
<dbReference type="InterPro" id="IPR006439">
    <property type="entry name" value="HAD-SF_hydro_IA"/>
</dbReference>
<dbReference type="EMBL" id="QGGB01000001">
    <property type="protein sequence ID" value="PWN08112.1"/>
    <property type="molecule type" value="Genomic_DNA"/>
</dbReference>
<dbReference type="SUPFAM" id="SSF56784">
    <property type="entry name" value="HAD-like"/>
    <property type="match status" value="1"/>
</dbReference>
<evidence type="ECO:0000313" key="2">
    <source>
        <dbReference type="Proteomes" id="UP000245533"/>
    </source>
</evidence>
<keyword evidence="2" id="KW-1185">Reference proteome</keyword>
<evidence type="ECO:0000313" key="1">
    <source>
        <dbReference type="EMBL" id="PWN08112.1"/>
    </source>
</evidence>